<dbReference type="GO" id="GO:0003677">
    <property type="term" value="F:DNA binding"/>
    <property type="evidence" value="ECO:0007669"/>
    <property type="project" value="UniProtKB-UniRule"/>
</dbReference>
<dbReference type="PROSITE" id="PS50977">
    <property type="entry name" value="HTH_TETR_2"/>
    <property type="match status" value="1"/>
</dbReference>
<dbReference type="AlphaFoldDB" id="A0A1I1EEB4"/>
<dbReference type="InterPro" id="IPR001647">
    <property type="entry name" value="HTH_TetR"/>
</dbReference>
<feature type="DNA-binding region" description="H-T-H motif" evidence="2">
    <location>
        <begin position="31"/>
        <end position="50"/>
    </location>
</feature>
<sequence>MSKAMDARVIRSRQVMRTATMNLLAESDRFSISELLEEAHVTRGTFYRHYSNKNDLINDVNHYLIHDLLSENTERFVCYEVVKKIAAEANFYHEVFNHNKNTDLLFALMEELRKRRDVALQNLRSSALKTRIVFQWEMMTAAFFAAVALWLEEGMPFSAEDLVIEFKSLWKGTSGRTKKSAQSLFDFYVPLSNPEKVTDSVEQVAQSKER</sequence>
<dbReference type="InterPro" id="IPR050624">
    <property type="entry name" value="HTH-type_Tx_Regulator"/>
</dbReference>
<dbReference type="EMBL" id="FOLI01000001">
    <property type="protein sequence ID" value="SFB83668.1"/>
    <property type="molecule type" value="Genomic_DNA"/>
</dbReference>
<dbReference type="SUPFAM" id="SSF46689">
    <property type="entry name" value="Homeodomain-like"/>
    <property type="match status" value="1"/>
</dbReference>
<keyword evidence="5" id="KW-1185">Reference proteome</keyword>
<reference evidence="4 5" key="1">
    <citation type="submission" date="2016-10" db="EMBL/GenBank/DDBJ databases">
        <authorList>
            <person name="de Groot N.N."/>
        </authorList>
    </citation>
    <scope>NUCLEOTIDE SEQUENCE [LARGE SCALE GENOMIC DNA]</scope>
    <source>
        <strain evidence="4 5">DSM 19113</strain>
    </source>
</reference>
<evidence type="ECO:0000256" key="1">
    <source>
        <dbReference type="ARBA" id="ARBA00023125"/>
    </source>
</evidence>
<organism evidence="4 5">
    <name type="scientific">Fructobacillus durionis</name>
    <dbReference type="NCBI Taxonomy" id="283737"/>
    <lineage>
        <taxon>Bacteria</taxon>
        <taxon>Bacillati</taxon>
        <taxon>Bacillota</taxon>
        <taxon>Bacilli</taxon>
        <taxon>Lactobacillales</taxon>
        <taxon>Lactobacillaceae</taxon>
        <taxon>Fructobacillus</taxon>
    </lineage>
</organism>
<evidence type="ECO:0000259" key="3">
    <source>
        <dbReference type="PROSITE" id="PS50977"/>
    </source>
</evidence>
<dbReference type="PANTHER" id="PTHR43479:SF7">
    <property type="entry name" value="TETR-FAMILY TRANSCRIPTIONAL REGULATOR"/>
    <property type="match status" value="1"/>
</dbReference>
<name>A0A1I1EEB4_9LACO</name>
<protein>
    <submittedName>
        <fullName evidence="4">Transcriptional regulator, TetR family</fullName>
    </submittedName>
</protein>
<dbReference type="STRING" id="283737.SAMN05660453_0370"/>
<proteinExistence type="predicted"/>
<evidence type="ECO:0000256" key="2">
    <source>
        <dbReference type="PROSITE-ProRule" id="PRU00335"/>
    </source>
</evidence>
<accession>A0A1I1EEB4</accession>
<dbReference type="PANTHER" id="PTHR43479">
    <property type="entry name" value="ACREF/ENVCD OPERON REPRESSOR-RELATED"/>
    <property type="match status" value="1"/>
</dbReference>
<gene>
    <name evidence="4" type="ORF">SAMN05660453_0370</name>
</gene>
<feature type="domain" description="HTH tetR-type" evidence="3">
    <location>
        <begin position="10"/>
        <end position="68"/>
    </location>
</feature>
<dbReference type="RefSeq" id="WP_091501449.1">
    <property type="nucleotide sequence ID" value="NZ_FOLI01000001.1"/>
</dbReference>
<evidence type="ECO:0000313" key="5">
    <source>
        <dbReference type="Proteomes" id="UP000199376"/>
    </source>
</evidence>
<evidence type="ECO:0000313" key="4">
    <source>
        <dbReference type="EMBL" id="SFB83668.1"/>
    </source>
</evidence>
<dbReference type="OrthoDB" id="9810250at2"/>
<dbReference type="Pfam" id="PF00440">
    <property type="entry name" value="TetR_N"/>
    <property type="match status" value="1"/>
</dbReference>
<keyword evidence="1 2" id="KW-0238">DNA-binding</keyword>
<dbReference type="Gene3D" id="1.10.357.10">
    <property type="entry name" value="Tetracycline Repressor, domain 2"/>
    <property type="match status" value="1"/>
</dbReference>
<dbReference type="InterPro" id="IPR009057">
    <property type="entry name" value="Homeodomain-like_sf"/>
</dbReference>
<dbReference type="Proteomes" id="UP000199376">
    <property type="component" value="Unassembled WGS sequence"/>
</dbReference>